<reference evidence="1 2" key="1">
    <citation type="submission" date="2020-06" db="EMBL/GenBank/DDBJ databases">
        <authorList>
            <consortium name="Wellcome Sanger Institute Data Sharing"/>
        </authorList>
    </citation>
    <scope>NUCLEOTIDE SEQUENCE [LARGE SCALE GENOMIC DNA]</scope>
</reference>
<organism evidence="1 2">
    <name type="scientific">Denticeps clupeoides</name>
    <name type="common">denticle herring</name>
    <dbReference type="NCBI Taxonomy" id="299321"/>
    <lineage>
        <taxon>Eukaryota</taxon>
        <taxon>Metazoa</taxon>
        <taxon>Chordata</taxon>
        <taxon>Craniata</taxon>
        <taxon>Vertebrata</taxon>
        <taxon>Euteleostomi</taxon>
        <taxon>Actinopterygii</taxon>
        <taxon>Neopterygii</taxon>
        <taxon>Teleostei</taxon>
        <taxon>Clupei</taxon>
        <taxon>Clupeiformes</taxon>
        <taxon>Denticipitoidei</taxon>
        <taxon>Denticipitidae</taxon>
        <taxon>Denticeps</taxon>
    </lineage>
</organism>
<protein>
    <submittedName>
        <fullName evidence="1">Uncharacterized protein</fullName>
    </submittedName>
</protein>
<evidence type="ECO:0000313" key="2">
    <source>
        <dbReference type="Proteomes" id="UP000694580"/>
    </source>
</evidence>
<reference evidence="1" key="3">
    <citation type="submission" date="2025-09" db="UniProtKB">
        <authorList>
            <consortium name="Ensembl"/>
        </authorList>
    </citation>
    <scope>IDENTIFICATION</scope>
</reference>
<dbReference type="AlphaFoldDB" id="A0AAY4C9G9"/>
<dbReference type="Proteomes" id="UP000694580">
    <property type="component" value="Chromosome 19"/>
</dbReference>
<keyword evidence="2" id="KW-1185">Reference proteome</keyword>
<sequence>GYFLVFQTIDVAFHPADLSHTPILDVTPDHDFSATKLFRHCFLGEFWIHAGSSRSPAIFAVTVV</sequence>
<dbReference type="Ensembl" id="ENSDCDT00010036823.1">
    <property type="protein sequence ID" value="ENSDCDP00010029702.1"/>
    <property type="gene ID" value="ENSDCDG00010018972.1"/>
</dbReference>
<evidence type="ECO:0000313" key="1">
    <source>
        <dbReference type="Ensembl" id="ENSDCDP00010029702.1"/>
    </source>
</evidence>
<name>A0AAY4C9G9_9TELE</name>
<proteinExistence type="predicted"/>
<reference evidence="1" key="2">
    <citation type="submission" date="2025-08" db="UniProtKB">
        <authorList>
            <consortium name="Ensembl"/>
        </authorList>
    </citation>
    <scope>IDENTIFICATION</scope>
</reference>
<accession>A0AAY4C9G9</accession>